<comment type="caution">
    <text evidence="1">The sequence shown here is derived from an EMBL/GenBank/DDBJ whole genome shotgun (WGS) entry which is preliminary data.</text>
</comment>
<accession>A0ABN0AET5</accession>
<dbReference type="Proteomes" id="UP000006015">
    <property type="component" value="Unassembled WGS sequence"/>
</dbReference>
<reference evidence="1 2" key="1">
    <citation type="submission" date="2010-04" db="EMBL/GenBank/DDBJ databases">
        <authorList>
            <person name="Weinstock G."/>
            <person name="Sodergren E."/>
            <person name="Clifton S."/>
            <person name="Fulton L."/>
            <person name="Fulton B."/>
            <person name="Courtney L."/>
            <person name="Fronick C."/>
            <person name="Harrison M."/>
            <person name="Strong C."/>
            <person name="Farmer C."/>
            <person name="Delahaunty K."/>
            <person name="Markovic C."/>
            <person name="Hall O."/>
            <person name="Minx P."/>
            <person name="Tomlinson C."/>
            <person name="Mitreva M."/>
            <person name="Hou S."/>
            <person name="Wollam A."/>
            <person name="Pepin K.H."/>
            <person name="Johnson M."/>
            <person name="Bhonagiri V."/>
            <person name="Zhang X."/>
            <person name="Suruliraj S."/>
            <person name="Warren W."/>
            <person name="Chinwalla A."/>
            <person name="Mardis E.R."/>
            <person name="Wilson R.K."/>
        </authorList>
    </citation>
    <scope>NUCLEOTIDE SEQUENCE [LARGE SCALE GENOMIC DNA]</scope>
    <source>
        <strain evidence="1 2">DSM 20306</strain>
    </source>
</reference>
<sequence length="40" mass="4164">MAKQLLPCEGLKALPTPVAFTAMVLAGLRCGQGHVRKASV</sequence>
<dbReference type="EMBL" id="ADNS01000012">
    <property type="protein sequence ID" value="EFG81331.1"/>
    <property type="molecule type" value="Genomic_DNA"/>
</dbReference>
<evidence type="ECO:0000313" key="2">
    <source>
        <dbReference type="Proteomes" id="UP000006015"/>
    </source>
</evidence>
<keyword evidence="2" id="KW-1185">Reference proteome</keyword>
<evidence type="ECO:0000313" key="1">
    <source>
        <dbReference type="EMBL" id="EFG81331.1"/>
    </source>
</evidence>
<name>A0ABN0AET5_CORAM</name>
<gene>
    <name evidence="1" type="ORF">HMPREF0281_01504</name>
</gene>
<protein>
    <submittedName>
        <fullName evidence="1">Uncharacterized protein</fullName>
    </submittedName>
</protein>
<organism evidence="1 2">
    <name type="scientific">Corynebacterium ammoniagenes DSM 20306</name>
    <dbReference type="NCBI Taxonomy" id="649754"/>
    <lineage>
        <taxon>Bacteria</taxon>
        <taxon>Bacillati</taxon>
        <taxon>Actinomycetota</taxon>
        <taxon>Actinomycetes</taxon>
        <taxon>Mycobacteriales</taxon>
        <taxon>Corynebacteriaceae</taxon>
        <taxon>Corynebacterium</taxon>
    </lineage>
</organism>
<proteinExistence type="predicted"/>